<evidence type="ECO:0000256" key="3">
    <source>
        <dbReference type="ARBA" id="ARBA00022544"/>
    </source>
</evidence>
<comment type="caution">
    <text evidence="10">The sequence shown here is derived from an EMBL/GenBank/DDBJ whole genome shotgun (WGS) entry which is preliminary data.</text>
</comment>
<dbReference type="PROSITE" id="PS51257">
    <property type="entry name" value="PROKAR_LIPOPROTEIN"/>
    <property type="match status" value="1"/>
</dbReference>
<evidence type="ECO:0000259" key="9">
    <source>
        <dbReference type="Pfam" id="PF25198"/>
    </source>
</evidence>
<feature type="domain" description="Spore germination GerAC-like C-terminal" evidence="8">
    <location>
        <begin position="197"/>
        <end position="369"/>
    </location>
</feature>
<comment type="similarity">
    <text evidence="2">Belongs to the GerABKC lipoprotein family.</text>
</comment>
<keyword evidence="3" id="KW-0309">Germination</keyword>
<dbReference type="Pfam" id="PF05504">
    <property type="entry name" value="Spore_GerAC"/>
    <property type="match status" value="1"/>
</dbReference>
<keyword evidence="7" id="KW-0449">Lipoprotein</keyword>
<dbReference type="Pfam" id="PF25198">
    <property type="entry name" value="Spore_GerAC_N"/>
    <property type="match status" value="1"/>
</dbReference>
<reference evidence="10" key="1">
    <citation type="submission" date="2023-07" db="EMBL/GenBank/DDBJ databases">
        <title>Ureibacillus sp. isolated from freshwater well.</title>
        <authorList>
            <person name="Kirdat K."/>
            <person name="Bhatt A."/>
            <person name="Teware R."/>
            <person name="Bhavsar Y."/>
            <person name="Yadav A."/>
        </authorList>
    </citation>
    <scope>NUCLEOTIDE SEQUENCE</scope>
    <source>
        <strain evidence="10">BA0131</strain>
    </source>
</reference>
<evidence type="ECO:0000313" key="11">
    <source>
        <dbReference type="Proteomes" id="UP001172743"/>
    </source>
</evidence>
<evidence type="ECO:0000256" key="1">
    <source>
        <dbReference type="ARBA" id="ARBA00004635"/>
    </source>
</evidence>
<evidence type="ECO:0000256" key="7">
    <source>
        <dbReference type="ARBA" id="ARBA00023288"/>
    </source>
</evidence>
<sequence length="372" mass="42260">MKKIKVLIVLLLSCLFIIGCANQRILERIGLVTLVGYDVAEENKVTATSVIRQINPELQSKVEVQSETESTSKGTRVKVDMKTSKKLAAGQMRVLLFGEDLAKKGIEEAIHTTMMNNEISTSIYLAVVKGSSKSLLEYPYKDVTDVGQHIYNLIDHNIKQQHTVSSTLHEVVRDNYSEVRNFALPILHKKGEFIEIDGVAFFSHGKMVGSLPAGDNFYILMMQDNFKESTLELVLDGESIDASKFQEKQLQIAVDSVKTKRSIKVVDPELNEFDLNIDFKCRLLEINSLVPINDPKLVEKMEKAVNQKIENEVSRILEYSQEINSDIYGFGEQYRAHVRGGKLTDQKWREKFREMKVNINVDVEIIRNGVFE</sequence>
<dbReference type="PANTHER" id="PTHR35789">
    <property type="entry name" value="SPORE GERMINATION PROTEIN B3"/>
    <property type="match status" value="1"/>
</dbReference>
<dbReference type="Proteomes" id="UP001172743">
    <property type="component" value="Unassembled WGS sequence"/>
</dbReference>
<organism evidence="10 11">
    <name type="scientific">Ureibacillus aquaedulcis</name>
    <dbReference type="NCBI Taxonomy" id="3058421"/>
    <lineage>
        <taxon>Bacteria</taxon>
        <taxon>Bacillati</taxon>
        <taxon>Bacillota</taxon>
        <taxon>Bacilli</taxon>
        <taxon>Bacillales</taxon>
        <taxon>Caryophanaceae</taxon>
        <taxon>Ureibacillus</taxon>
    </lineage>
</organism>
<gene>
    <name evidence="10" type="ORF">QYB95_03375</name>
</gene>
<protein>
    <submittedName>
        <fullName evidence="10">Ger(X)C family spore germination protein</fullName>
    </submittedName>
</protein>
<dbReference type="Gene3D" id="3.30.300.210">
    <property type="entry name" value="Nutrient germinant receptor protein C, domain 3"/>
    <property type="match status" value="1"/>
</dbReference>
<dbReference type="InterPro" id="IPR038501">
    <property type="entry name" value="Spore_GerAC_C_sf"/>
</dbReference>
<comment type="subcellular location">
    <subcellularLocation>
        <location evidence="1">Membrane</location>
        <topology evidence="1">Lipid-anchor</topology>
    </subcellularLocation>
</comment>
<evidence type="ECO:0000313" key="10">
    <source>
        <dbReference type="EMBL" id="MDN4492570.1"/>
    </source>
</evidence>
<dbReference type="InterPro" id="IPR008844">
    <property type="entry name" value="Spore_GerAC-like"/>
</dbReference>
<name>A0ABT8GMC0_9BACL</name>
<keyword evidence="6" id="KW-0564">Palmitate</keyword>
<dbReference type="NCBIfam" id="TIGR02887">
    <property type="entry name" value="spore_ger_x_C"/>
    <property type="match status" value="1"/>
</dbReference>
<dbReference type="InterPro" id="IPR046953">
    <property type="entry name" value="Spore_GerAC-like_C"/>
</dbReference>
<evidence type="ECO:0000256" key="6">
    <source>
        <dbReference type="ARBA" id="ARBA00023139"/>
    </source>
</evidence>
<keyword evidence="5" id="KW-0472">Membrane</keyword>
<evidence type="ECO:0000256" key="5">
    <source>
        <dbReference type="ARBA" id="ARBA00023136"/>
    </source>
</evidence>
<proteinExistence type="inferred from homology"/>
<evidence type="ECO:0000259" key="8">
    <source>
        <dbReference type="Pfam" id="PF05504"/>
    </source>
</evidence>
<feature type="domain" description="Spore germination protein N-terminal" evidence="9">
    <location>
        <begin position="22"/>
        <end position="188"/>
    </location>
</feature>
<accession>A0ABT8GMC0</accession>
<keyword evidence="11" id="KW-1185">Reference proteome</keyword>
<evidence type="ECO:0000256" key="4">
    <source>
        <dbReference type="ARBA" id="ARBA00022729"/>
    </source>
</evidence>
<dbReference type="InterPro" id="IPR057336">
    <property type="entry name" value="GerAC_N"/>
</dbReference>
<evidence type="ECO:0000256" key="2">
    <source>
        <dbReference type="ARBA" id="ARBA00007886"/>
    </source>
</evidence>
<keyword evidence="4" id="KW-0732">Signal</keyword>
<dbReference type="RefSeq" id="WP_301136688.1">
    <property type="nucleotide sequence ID" value="NZ_JAUHTQ010000002.1"/>
</dbReference>
<dbReference type="EMBL" id="JAUHTQ010000002">
    <property type="protein sequence ID" value="MDN4492570.1"/>
    <property type="molecule type" value="Genomic_DNA"/>
</dbReference>
<dbReference type="PANTHER" id="PTHR35789:SF1">
    <property type="entry name" value="SPORE GERMINATION PROTEIN B3"/>
    <property type="match status" value="1"/>
</dbReference>